<dbReference type="EMBL" id="JAAARO010000013">
    <property type="protein sequence ID" value="KAF5738488.1"/>
    <property type="molecule type" value="Genomic_DNA"/>
</dbReference>
<feature type="region of interest" description="Disordered" evidence="1">
    <location>
        <begin position="273"/>
        <end position="302"/>
    </location>
</feature>
<evidence type="ECO:0000313" key="3">
    <source>
        <dbReference type="Proteomes" id="UP000593562"/>
    </source>
</evidence>
<dbReference type="InParanoid" id="A0A7J7CWU8"/>
<dbReference type="PANTHER" id="PTHR34461:SF4">
    <property type="entry name" value="OS01G0101800 PROTEIN"/>
    <property type="match status" value="1"/>
</dbReference>
<gene>
    <name evidence="2" type="ORF">HS088_TW13G01387</name>
</gene>
<evidence type="ECO:0000313" key="2">
    <source>
        <dbReference type="EMBL" id="KAF5738488.1"/>
    </source>
</evidence>
<accession>A0A7J7CWU8</accession>
<sequence>MEQANQRSHSYSKKRKEPSAPENPFRGIFTRSRSQIYLHCNRSGRFRSDSSCHGTQYSDLFCLLALNKKRRTAPWSSVKDLRPSRVSSTGEENEDVKVFEGKIEGFGDGVSRSAVDLQPKTSNSDCFGKDGSIGKVFDDLKAIGDIGEVEMEQQENIEDRSVATTPPDAEILRNKVEYESHNTEHVHRSNTQNDGHGEEVFGGANDKQNRVDGPVKSILTRGVRGKLFKTPGSFSYRRLLPYLMDISKDKPSVQKIGQSARIESGLEQKLFQPVSASQSQVIKEKPNPENSPGESCADDLHGNESQSISLLGITESSIPNGSTIDLSDNAGIEKVNAGVPSEILNSDNSSIGSPVALKNTNLDRCDENSVKSDDTKLMETRKSESHDNNFACKTQNLDHMDSSQSSEGGDVRDYFDDAKQSDGSRVIKKHDCGAQNQCHPVSNAQGDDKLRGGCDGDGSILDQIGRSNKQIFQTTPPGDGVSLQSESENHVFGNPLTRNIHCKNVSVQDSRISSSPKCKMIKMFEVRSSFNYRRLLPFLTNIIEDESGACRGGTKVEKISEQNPLPKYSASNSDETTNEESTGASVLQMPRLSDGICSSINHQSALPFPEQVMKSSSTIESQREPNLQVKETTSNANKKLEPVSDNADVTHGCGIPSIRRYSFSSQESMSKEATSMVLNQSSLSSEIDCMKCITKYTSGGKRVKFSSISQKFSQIEASVPLGVPSLPIRKGILKRNPRGCRGICTCLNCAAFRLNANKAFEFSRNQMQDAEEVTLELIRELKHLRNVLEKSAFYTDYNSVASANQVKEACRNASKVEEVAMNRLRLMNYELNVHCRIPCEKRPKVRFANQVEEFLLAKSDSEQ</sequence>
<feature type="compositionally biased region" description="Polar residues" evidence="1">
    <location>
        <begin position="569"/>
        <end position="584"/>
    </location>
</feature>
<name>A0A7J7CWU8_TRIWF</name>
<comment type="caution">
    <text evidence="2">The sequence shown here is derived from an EMBL/GenBank/DDBJ whole genome shotgun (WGS) entry which is preliminary data.</text>
</comment>
<dbReference type="Proteomes" id="UP000593562">
    <property type="component" value="Unassembled WGS sequence"/>
</dbReference>
<dbReference type="PANTHER" id="PTHR34461">
    <property type="entry name" value="EXPRESSED PROTEIN"/>
    <property type="match status" value="1"/>
</dbReference>
<dbReference type="AlphaFoldDB" id="A0A7J7CWU8"/>
<keyword evidence="3" id="KW-1185">Reference proteome</keyword>
<proteinExistence type="predicted"/>
<reference evidence="2 3" key="1">
    <citation type="journal article" date="2020" name="Nat. Commun.">
        <title>Genome of Tripterygium wilfordii and identification of cytochrome P450 involved in triptolide biosynthesis.</title>
        <authorList>
            <person name="Tu L."/>
            <person name="Su P."/>
            <person name="Zhang Z."/>
            <person name="Gao L."/>
            <person name="Wang J."/>
            <person name="Hu T."/>
            <person name="Zhou J."/>
            <person name="Zhang Y."/>
            <person name="Zhao Y."/>
            <person name="Liu Y."/>
            <person name="Song Y."/>
            <person name="Tong Y."/>
            <person name="Lu Y."/>
            <person name="Yang J."/>
            <person name="Xu C."/>
            <person name="Jia M."/>
            <person name="Peters R.J."/>
            <person name="Huang L."/>
            <person name="Gao W."/>
        </authorList>
    </citation>
    <scope>NUCLEOTIDE SEQUENCE [LARGE SCALE GENOMIC DNA]</scope>
    <source>
        <strain evidence="3">cv. XIE 37</strain>
        <tissue evidence="2">Leaf</tissue>
    </source>
</reference>
<feature type="region of interest" description="Disordered" evidence="1">
    <location>
        <begin position="1"/>
        <end position="26"/>
    </location>
</feature>
<evidence type="ECO:0000256" key="1">
    <source>
        <dbReference type="SAM" id="MobiDB-lite"/>
    </source>
</evidence>
<feature type="region of interest" description="Disordered" evidence="1">
    <location>
        <begin position="555"/>
        <end position="584"/>
    </location>
</feature>
<dbReference type="OrthoDB" id="766405at2759"/>
<protein>
    <submittedName>
        <fullName evidence="2">Uncharacterized protein</fullName>
    </submittedName>
</protein>
<organism evidence="2 3">
    <name type="scientific">Tripterygium wilfordii</name>
    <name type="common">Thunder God vine</name>
    <dbReference type="NCBI Taxonomy" id="458696"/>
    <lineage>
        <taxon>Eukaryota</taxon>
        <taxon>Viridiplantae</taxon>
        <taxon>Streptophyta</taxon>
        <taxon>Embryophyta</taxon>
        <taxon>Tracheophyta</taxon>
        <taxon>Spermatophyta</taxon>
        <taxon>Magnoliopsida</taxon>
        <taxon>eudicotyledons</taxon>
        <taxon>Gunneridae</taxon>
        <taxon>Pentapetalae</taxon>
        <taxon>rosids</taxon>
        <taxon>fabids</taxon>
        <taxon>Celastrales</taxon>
        <taxon>Celastraceae</taxon>
        <taxon>Tripterygium</taxon>
    </lineage>
</organism>
<feature type="region of interest" description="Disordered" evidence="1">
    <location>
        <begin position="608"/>
        <end position="628"/>
    </location>
</feature>